<feature type="chain" id="PRO_5045542020" description="DUF1120 domain-containing protein" evidence="1">
    <location>
        <begin position="23"/>
        <end position="211"/>
    </location>
</feature>
<dbReference type="EMBL" id="FNRV01000001">
    <property type="protein sequence ID" value="SEC39497.1"/>
    <property type="molecule type" value="Genomic_DNA"/>
</dbReference>
<gene>
    <name evidence="2" type="ORF">SAMN05216205_2213</name>
</gene>
<dbReference type="Pfam" id="PF06551">
    <property type="entry name" value="DUF1120"/>
    <property type="match status" value="1"/>
</dbReference>
<evidence type="ECO:0000313" key="2">
    <source>
        <dbReference type="EMBL" id="SEC39497.1"/>
    </source>
</evidence>
<evidence type="ECO:0008006" key="4">
    <source>
        <dbReference type="Google" id="ProtNLM"/>
    </source>
</evidence>
<dbReference type="InterPro" id="IPR010546">
    <property type="entry name" value="DUF1120"/>
</dbReference>
<proteinExistence type="predicted"/>
<name>A0ABY0XWJ2_9PSED</name>
<protein>
    <recommendedName>
        <fullName evidence="4">DUF1120 domain-containing protein</fullName>
    </recommendedName>
</protein>
<keyword evidence="1" id="KW-0732">Signal</keyword>
<comment type="caution">
    <text evidence="2">The sequence shown here is derived from an EMBL/GenBank/DDBJ whole genome shotgun (WGS) entry which is preliminary data.</text>
</comment>
<reference evidence="2 3" key="1">
    <citation type="submission" date="2016-10" db="EMBL/GenBank/DDBJ databases">
        <authorList>
            <person name="Varghese N."/>
            <person name="Submissions S."/>
        </authorList>
    </citation>
    <scope>NUCLEOTIDE SEQUENCE [LARGE SCALE GENOMIC DNA]</scope>
    <source>
        <strain evidence="2 3">DSM 18327</strain>
    </source>
</reference>
<organism evidence="2 3">
    <name type="scientific">Pseudomonas mohnii</name>
    <dbReference type="NCBI Taxonomy" id="395600"/>
    <lineage>
        <taxon>Bacteria</taxon>
        <taxon>Pseudomonadati</taxon>
        <taxon>Pseudomonadota</taxon>
        <taxon>Gammaproteobacteria</taxon>
        <taxon>Pseudomonadales</taxon>
        <taxon>Pseudomonadaceae</taxon>
        <taxon>Pseudomonas</taxon>
    </lineage>
</organism>
<accession>A0ABY0XWJ2</accession>
<keyword evidence="3" id="KW-1185">Reference proteome</keyword>
<feature type="signal peptide" evidence="1">
    <location>
        <begin position="1"/>
        <end position="22"/>
    </location>
</feature>
<dbReference type="Proteomes" id="UP000199665">
    <property type="component" value="Unassembled WGS sequence"/>
</dbReference>
<dbReference type="RefSeq" id="WP_090464848.1">
    <property type="nucleotide sequence ID" value="NZ_FNRV01000001.1"/>
</dbReference>
<evidence type="ECO:0000313" key="3">
    <source>
        <dbReference type="Proteomes" id="UP000199665"/>
    </source>
</evidence>
<sequence>MKKYLAALSASALISVAPVALAASSTDLTVTGLITPQACTPSLSNGGVIDNGKISAKDLNPDTNTLVGSHPLQLSVTCSAPIAVALYGIDNNASSSLADNYYGLGFTDTGEKIGIFGARIISATADGSTIKPIRSTDISAPRPWWEPAHLMGKGEYTSVGTGVPGGRHIPSPVQNLTMDLDVDTYIAPANSLTLTDEIKIDGSATFELTYL</sequence>
<evidence type="ECO:0000256" key="1">
    <source>
        <dbReference type="SAM" id="SignalP"/>
    </source>
</evidence>